<dbReference type="Proteomes" id="UP000005038">
    <property type="component" value="Unassembled WGS sequence"/>
</dbReference>
<gene>
    <name evidence="1" type="ORF">GOOTI_251_00050</name>
</gene>
<reference evidence="1" key="1">
    <citation type="submission" date="2012-02" db="EMBL/GenBank/DDBJ databases">
        <title>Whole genome shotgun sequence of Gordonia otitidis NBRC 100426.</title>
        <authorList>
            <person name="Yoshida I."/>
            <person name="Hosoyama A."/>
            <person name="Tsuchikane K."/>
            <person name="Katsumata H."/>
            <person name="Yamazaki S."/>
            <person name="Fujita N."/>
        </authorList>
    </citation>
    <scope>NUCLEOTIDE SEQUENCE [LARGE SCALE GENOMIC DNA]</scope>
    <source>
        <strain evidence="1">NBRC 100426</strain>
    </source>
</reference>
<dbReference type="EMBL" id="BAFB01000251">
    <property type="protein sequence ID" value="GAB36982.1"/>
    <property type="molecule type" value="Genomic_DNA"/>
</dbReference>
<dbReference type="STRING" id="1108044.GOOTI_251_00050"/>
<proteinExistence type="predicted"/>
<organism evidence="1 2">
    <name type="scientific">Gordonia otitidis (strain DSM 44809 / CCUG 52243 / JCM 12355 / NBRC 100426 / IFM 10032)</name>
    <dbReference type="NCBI Taxonomy" id="1108044"/>
    <lineage>
        <taxon>Bacteria</taxon>
        <taxon>Bacillati</taxon>
        <taxon>Actinomycetota</taxon>
        <taxon>Actinomycetes</taxon>
        <taxon>Mycobacteriales</taxon>
        <taxon>Gordoniaceae</taxon>
        <taxon>Gordonia</taxon>
    </lineage>
</organism>
<sequence>MGDDGFGADGTVGDGSVVGGVVVVVGTAVVGVSTDVVDGDDIDGGGVSATPTAGVATAPTRIPAASAVITRRLGRKLLWQCVMCLDIVTEPFMGWTGPDTRNVDYIGGCVIAVTRCEP</sequence>
<dbReference type="AlphaFoldDB" id="H5TU24"/>
<comment type="caution">
    <text evidence="1">The sequence shown here is derived from an EMBL/GenBank/DDBJ whole genome shotgun (WGS) entry which is preliminary data.</text>
</comment>
<protein>
    <submittedName>
        <fullName evidence="1">Uncharacterized protein</fullName>
    </submittedName>
</protein>
<keyword evidence="2" id="KW-1185">Reference proteome</keyword>
<evidence type="ECO:0000313" key="1">
    <source>
        <dbReference type="EMBL" id="GAB36982.1"/>
    </source>
</evidence>
<accession>H5TU24</accession>
<evidence type="ECO:0000313" key="2">
    <source>
        <dbReference type="Proteomes" id="UP000005038"/>
    </source>
</evidence>
<name>H5TU24_GORO1</name>